<protein>
    <submittedName>
        <fullName evidence="2">Uncharacterized protein</fullName>
    </submittedName>
</protein>
<keyword evidence="1" id="KW-1133">Transmembrane helix</keyword>
<name>A0A948RVW3_UNCEI</name>
<evidence type="ECO:0000313" key="2">
    <source>
        <dbReference type="EMBL" id="MBU2691461.1"/>
    </source>
</evidence>
<sequence>MGAQASFSGRKDRLVEFQLRTKRLLDEARNCYFSWYNDRRWEMAYDTLESTLEREKEFKPSEIYYFEFNYSPFQPKDDVLKAIERTIAREKARRKADARRSPLESSIREQAALGRLIRPKQDTSISASVESEREKIDLLEIKIRDHCRALEFFIRESRRNPEASRLVTGSAFGAIILFFVGVIWPLSFLPIRQDESVSLSIYAFFPTLLSLKGVILSAVSMIFVVGFALFVRINNSLRLQEKSLADIGKYDQVESYSEYFRIKKDNIAWWSEREKAEE</sequence>
<comment type="caution">
    <text evidence="2">The sequence shown here is derived from an EMBL/GenBank/DDBJ whole genome shotgun (WGS) entry which is preliminary data.</text>
</comment>
<evidence type="ECO:0000313" key="3">
    <source>
        <dbReference type="Proteomes" id="UP000777784"/>
    </source>
</evidence>
<reference evidence="2" key="1">
    <citation type="submission" date="2021-05" db="EMBL/GenBank/DDBJ databases">
        <title>Energy efficiency and biological interactions define the core microbiome of deep oligotrophic groundwater.</title>
        <authorList>
            <person name="Mehrshad M."/>
            <person name="Lopez-Fernandez M."/>
            <person name="Bell E."/>
            <person name="Bernier-Latmani R."/>
            <person name="Bertilsson S."/>
            <person name="Dopson M."/>
        </authorList>
    </citation>
    <scope>NUCLEOTIDE SEQUENCE</scope>
    <source>
        <strain evidence="2">Modern_marine.mb.64</strain>
    </source>
</reference>
<proteinExistence type="predicted"/>
<keyword evidence="1" id="KW-0472">Membrane</keyword>
<organism evidence="2 3">
    <name type="scientific">Eiseniibacteriota bacterium</name>
    <dbReference type="NCBI Taxonomy" id="2212470"/>
    <lineage>
        <taxon>Bacteria</taxon>
        <taxon>Candidatus Eiseniibacteriota</taxon>
    </lineage>
</organism>
<feature type="transmembrane region" description="Helical" evidence="1">
    <location>
        <begin position="166"/>
        <end position="189"/>
    </location>
</feature>
<evidence type="ECO:0000256" key="1">
    <source>
        <dbReference type="SAM" id="Phobius"/>
    </source>
</evidence>
<gene>
    <name evidence="2" type="ORF">KJ970_11090</name>
</gene>
<keyword evidence="1" id="KW-0812">Transmembrane</keyword>
<accession>A0A948RVW3</accession>
<feature type="transmembrane region" description="Helical" evidence="1">
    <location>
        <begin position="209"/>
        <end position="231"/>
    </location>
</feature>
<dbReference type="AlphaFoldDB" id="A0A948RVW3"/>
<dbReference type="EMBL" id="JAHJDP010000063">
    <property type="protein sequence ID" value="MBU2691461.1"/>
    <property type="molecule type" value="Genomic_DNA"/>
</dbReference>
<dbReference type="Proteomes" id="UP000777784">
    <property type="component" value="Unassembled WGS sequence"/>
</dbReference>